<reference evidence="2 3" key="1">
    <citation type="submission" date="2013-08" db="EMBL/GenBank/DDBJ databases">
        <authorList>
            <person name="Weinstock G."/>
            <person name="Sodergren E."/>
            <person name="Wylie T."/>
            <person name="Fulton L."/>
            <person name="Fulton R."/>
            <person name="Fronick C."/>
            <person name="O'Laughlin M."/>
            <person name="Godfrey J."/>
            <person name="Miner T."/>
            <person name="Herter B."/>
            <person name="Appelbaum E."/>
            <person name="Cordes M."/>
            <person name="Lek S."/>
            <person name="Wollam A."/>
            <person name="Pepin K.H."/>
            <person name="Palsikar V.B."/>
            <person name="Mitreva M."/>
            <person name="Wilson R.K."/>
        </authorList>
    </citation>
    <scope>NUCLEOTIDE SEQUENCE [LARGE SCALE GENOMIC DNA]</scope>
    <source>
        <strain evidence="2 3">ATCC 15930</strain>
    </source>
</reference>
<keyword evidence="3" id="KW-1185">Reference proteome</keyword>
<accession>A0A069QK53</accession>
<proteinExistence type="predicted"/>
<gene>
    <name evidence="2" type="ORF">HMPREF1991_00731</name>
</gene>
<dbReference type="Proteomes" id="UP000027442">
    <property type="component" value="Unassembled WGS sequence"/>
</dbReference>
<dbReference type="PROSITE" id="PS51257">
    <property type="entry name" value="PROKAR_LIPOPROTEIN"/>
    <property type="match status" value="1"/>
</dbReference>
<keyword evidence="1" id="KW-0732">Signal</keyword>
<dbReference type="EMBL" id="JNGW01000024">
    <property type="protein sequence ID" value="KDR53175.1"/>
    <property type="molecule type" value="Genomic_DNA"/>
</dbReference>
<name>A0A069QK53_HOYLO</name>
<evidence type="ECO:0000256" key="1">
    <source>
        <dbReference type="SAM" id="SignalP"/>
    </source>
</evidence>
<dbReference type="HOGENOM" id="CLU_1853400_0_0_10"/>
<dbReference type="AlphaFoldDB" id="A0A069QK53"/>
<organism evidence="2 3">
    <name type="scientific">Hoylesella loescheii DSM 19665 = JCM 12249 = ATCC 15930</name>
    <dbReference type="NCBI Taxonomy" id="1122985"/>
    <lineage>
        <taxon>Bacteria</taxon>
        <taxon>Pseudomonadati</taxon>
        <taxon>Bacteroidota</taxon>
        <taxon>Bacteroidia</taxon>
        <taxon>Bacteroidales</taxon>
        <taxon>Prevotellaceae</taxon>
        <taxon>Hoylesella</taxon>
    </lineage>
</organism>
<dbReference type="RefSeq" id="WP_018968273.1">
    <property type="nucleotide sequence ID" value="NZ_KB899224.1"/>
</dbReference>
<evidence type="ECO:0008006" key="4">
    <source>
        <dbReference type="Google" id="ProtNLM"/>
    </source>
</evidence>
<evidence type="ECO:0000313" key="2">
    <source>
        <dbReference type="EMBL" id="KDR53175.1"/>
    </source>
</evidence>
<sequence length="137" mass="15332">MKKRFFYWMFVAIAAMSVSLMSLTSCSSDDNKDVDPVAALKGQIVGSWELEGKYHESGDPVGGLMAAMNYDFQANGSLKITVNVSTVSWKIWNVLVGDTNYIVINGNQNMIKKISDDTLEFVYDESSGDFYRFKKAK</sequence>
<dbReference type="PATRIC" id="fig|1122985.7.peg.758"/>
<protein>
    <recommendedName>
        <fullName evidence="4">Lipocalin-like domain-containing protein</fullName>
    </recommendedName>
</protein>
<feature type="chain" id="PRO_5001668628" description="Lipocalin-like domain-containing protein" evidence="1">
    <location>
        <begin position="28"/>
        <end position="137"/>
    </location>
</feature>
<comment type="caution">
    <text evidence="2">The sequence shown here is derived from an EMBL/GenBank/DDBJ whole genome shotgun (WGS) entry which is preliminary data.</text>
</comment>
<feature type="signal peptide" evidence="1">
    <location>
        <begin position="1"/>
        <end position="27"/>
    </location>
</feature>
<evidence type="ECO:0000313" key="3">
    <source>
        <dbReference type="Proteomes" id="UP000027442"/>
    </source>
</evidence>